<evidence type="ECO:0008006" key="4">
    <source>
        <dbReference type="Google" id="ProtNLM"/>
    </source>
</evidence>
<accession>A0A9Q5BAC2</accession>
<protein>
    <recommendedName>
        <fullName evidence="4">Phage-related membrane protein</fullName>
    </recommendedName>
</protein>
<name>A0A9Q5BAC2_PSEFR</name>
<evidence type="ECO:0000313" key="2">
    <source>
        <dbReference type="EMBL" id="NNB52486.1"/>
    </source>
</evidence>
<organism evidence="2 3">
    <name type="scientific">Pseudomonas fragi</name>
    <dbReference type="NCBI Taxonomy" id="296"/>
    <lineage>
        <taxon>Bacteria</taxon>
        <taxon>Pseudomonadati</taxon>
        <taxon>Pseudomonadota</taxon>
        <taxon>Gammaproteobacteria</taxon>
        <taxon>Pseudomonadales</taxon>
        <taxon>Pseudomonadaceae</taxon>
        <taxon>Pseudomonas</taxon>
    </lineage>
</organism>
<sequence>MTTAEELKDIDQIIELSSLVVFEWSSSRVVCESRLNERAIFIIDSLINSEHTEVELKASGQYVTDLNNVDVFEVSIDLPKGQQCCLVQTPEDLLGFYYLHALPDNYAVAEPLYKSWSGHQLDQPSVIKRLAGAQSFILALEKLGVVECDSHSRSYVVHTHNGKTCIPFKSEISYISNVALDVSAAIEVLSEMFGDSLHSSEKERIFRNAIADAMRSCDLEMRLRHLLKHALEIMLAARNNYDLFVASFSFQNDQEKLYEQKREFNVKLSSLLSGIQGKLLAIPVSTILAISQFKDIGEQNYILINIAIIFSAAFFTFIITWLILNQLTALISIKSEIESKEKRFKVELPRIYTEVESIFSALKSSCTFNVRVAKVILGLASALFVVTFYVYVLKTPPFQDVISKYYQFLNGMILGVLEFAEGIVLKVKLNFI</sequence>
<feature type="transmembrane region" description="Helical" evidence="1">
    <location>
        <begin position="372"/>
        <end position="393"/>
    </location>
</feature>
<keyword evidence="1" id="KW-1133">Transmembrane helix</keyword>
<feature type="transmembrane region" description="Helical" evidence="1">
    <location>
        <begin position="301"/>
        <end position="324"/>
    </location>
</feature>
<evidence type="ECO:0000256" key="1">
    <source>
        <dbReference type="SAM" id="Phobius"/>
    </source>
</evidence>
<keyword evidence="1" id="KW-0472">Membrane</keyword>
<proteinExistence type="predicted"/>
<keyword evidence="1" id="KW-0812">Transmembrane</keyword>
<dbReference type="EMBL" id="JAAQYX010000081">
    <property type="protein sequence ID" value="NNB52486.1"/>
    <property type="molecule type" value="Genomic_DNA"/>
</dbReference>
<gene>
    <name evidence="2" type="ORF">HBN89_25095</name>
</gene>
<comment type="caution">
    <text evidence="2">The sequence shown here is derived from an EMBL/GenBank/DDBJ whole genome shotgun (WGS) entry which is preliminary data.</text>
</comment>
<evidence type="ECO:0000313" key="3">
    <source>
        <dbReference type="Proteomes" id="UP000564604"/>
    </source>
</evidence>
<dbReference type="RefSeq" id="WP_169904352.1">
    <property type="nucleotide sequence ID" value="NZ_JAAQYU010000019.1"/>
</dbReference>
<reference evidence="2 3" key="1">
    <citation type="journal article" date="2020" name="Front. Microbiol.">
        <title>Genetic Organization of the aprX-lipA2 Operon Affects the Proteolytic Potential of Pseudomonas Species in Milk.</title>
        <authorList>
            <person name="Maier C."/>
            <person name="Huptas C."/>
            <person name="von Neubeck M."/>
            <person name="Scherer S."/>
            <person name="Wenning M."/>
            <person name="Lucking G."/>
        </authorList>
    </citation>
    <scope>NUCLEOTIDE SEQUENCE [LARGE SCALE GENOMIC DNA]</scope>
    <source>
        <strain evidence="2 3">WS 5094</strain>
    </source>
</reference>
<feature type="transmembrane region" description="Helical" evidence="1">
    <location>
        <begin position="405"/>
        <end position="425"/>
    </location>
</feature>
<dbReference type="Proteomes" id="UP000564604">
    <property type="component" value="Unassembled WGS sequence"/>
</dbReference>
<dbReference type="AlphaFoldDB" id="A0A9Q5BAC2"/>